<evidence type="ECO:0000256" key="3">
    <source>
        <dbReference type="ARBA" id="ARBA00005913"/>
    </source>
</evidence>
<dbReference type="InterPro" id="IPR051390">
    <property type="entry name" value="BLOC-1_subunit_KXD1"/>
</dbReference>
<evidence type="ECO:0000313" key="11">
    <source>
        <dbReference type="Proteomes" id="UP000664169"/>
    </source>
</evidence>
<dbReference type="Pfam" id="PF10241">
    <property type="entry name" value="KxDL"/>
    <property type="match status" value="1"/>
</dbReference>
<evidence type="ECO:0000256" key="2">
    <source>
        <dbReference type="ARBA" id="ARBA00004177"/>
    </source>
</evidence>
<dbReference type="GO" id="GO:0032880">
    <property type="term" value="P:regulation of protein localization"/>
    <property type="evidence" value="ECO:0007669"/>
    <property type="project" value="TreeGrafter"/>
</dbReference>
<name>A0A8H3IQ53_9LECA</name>
<evidence type="ECO:0000256" key="6">
    <source>
        <dbReference type="ARBA" id="ARBA00022753"/>
    </source>
</evidence>
<comment type="function">
    <text evidence="1">Component of the biogenesis of lysosome-related organelles complex-1 (BLOC-1) involved in endosomal cargo sorting.</text>
</comment>
<evidence type="ECO:0000256" key="7">
    <source>
        <dbReference type="ARBA" id="ARBA00029808"/>
    </source>
</evidence>
<organism evidence="10 11">
    <name type="scientific">Gomphillus americanus</name>
    <dbReference type="NCBI Taxonomy" id="1940652"/>
    <lineage>
        <taxon>Eukaryota</taxon>
        <taxon>Fungi</taxon>
        <taxon>Dikarya</taxon>
        <taxon>Ascomycota</taxon>
        <taxon>Pezizomycotina</taxon>
        <taxon>Lecanoromycetes</taxon>
        <taxon>OSLEUM clade</taxon>
        <taxon>Ostropomycetidae</taxon>
        <taxon>Ostropales</taxon>
        <taxon>Graphidaceae</taxon>
        <taxon>Gomphilloideae</taxon>
        <taxon>Gomphillus</taxon>
    </lineage>
</organism>
<gene>
    <name evidence="10" type="ORF">GOMPHAMPRED_002432</name>
</gene>
<feature type="compositionally biased region" description="Polar residues" evidence="8">
    <location>
        <begin position="7"/>
        <end position="16"/>
    </location>
</feature>
<dbReference type="OrthoDB" id="4089816at2759"/>
<dbReference type="GO" id="GO:0005768">
    <property type="term" value="C:endosome"/>
    <property type="evidence" value="ECO:0007669"/>
    <property type="project" value="UniProtKB-SubCell"/>
</dbReference>
<comment type="caution">
    <text evidence="10">The sequence shown here is derived from an EMBL/GenBank/DDBJ whole genome shotgun (WGS) entry which is preliminary data.</text>
</comment>
<protein>
    <recommendedName>
        <fullName evidence="4">Biogenesis of lysosome-related organelles complex 1 subunit KXD1</fullName>
    </recommendedName>
    <alternativeName>
        <fullName evidence="7">KxDL homolog</fullName>
    </alternativeName>
</protein>
<comment type="similarity">
    <text evidence="3">Belongs to the KXD1 family.</text>
</comment>
<evidence type="ECO:0000256" key="5">
    <source>
        <dbReference type="ARBA" id="ARBA00022448"/>
    </source>
</evidence>
<dbReference type="AlphaFoldDB" id="A0A8H3IQ53"/>
<keyword evidence="5" id="KW-0813">Transport</keyword>
<dbReference type="PANTHER" id="PTHR37787:SF1">
    <property type="entry name" value="BIOGENESIS OF LYSOSOME-RELATED ORGANELLES COMPLEX 1 SUBUNIT KXD1"/>
    <property type="match status" value="1"/>
</dbReference>
<proteinExistence type="inferred from homology"/>
<comment type="subcellular location">
    <subcellularLocation>
        <location evidence="2">Endosome</location>
    </subcellularLocation>
</comment>
<keyword evidence="11" id="KW-1185">Reference proteome</keyword>
<dbReference type="EMBL" id="CAJPDQ010000017">
    <property type="protein sequence ID" value="CAF9921879.1"/>
    <property type="molecule type" value="Genomic_DNA"/>
</dbReference>
<reference evidence="10" key="1">
    <citation type="submission" date="2021-03" db="EMBL/GenBank/DDBJ databases">
        <authorList>
            <person name="Tagirdzhanova G."/>
        </authorList>
    </citation>
    <scope>NUCLEOTIDE SEQUENCE</scope>
</reference>
<keyword evidence="6" id="KW-0967">Endosome</keyword>
<feature type="domain" description="KxDL" evidence="9">
    <location>
        <begin position="85"/>
        <end position="170"/>
    </location>
</feature>
<evidence type="ECO:0000313" key="10">
    <source>
        <dbReference type="EMBL" id="CAF9921879.1"/>
    </source>
</evidence>
<dbReference type="GO" id="GO:0031083">
    <property type="term" value="C:BLOC-1 complex"/>
    <property type="evidence" value="ECO:0007669"/>
    <property type="project" value="TreeGrafter"/>
</dbReference>
<dbReference type="InterPro" id="IPR019371">
    <property type="entry name" value="KxDL_dom"/>
</dbReference>
<dbReference type="GO" id="GO:0007032">
    <property type="term" value="P:endosome organization"/>
    <property type="evidence" value="ECO:0007669"/>
    <property type="project" value="TreeGrafter"/>
</dbReference>
<feature type="compositionally biased region" description="Polar residues" evidence="8">
    <location>
        <begin position="39"/>
        <end position="65"/>
    </location>
</feature>
<evidence type="ECO:0000256" key="4">
    <source>
        <dbReference type="ARBA" id="ARBA00016207"/>
    </source>
</evidence>
<dbReference type="PANTHER" id="PTHR37787">
    <property type="entry name" value="BIOGENESIS OF LYSOSOME-RELATED ORGANELLES COMPLEX 1 SUBUNIT KXD1"/>
    <property type="match status" value="1"/>
</dbReference>
<evidence type="ECO:0000256" key="1">
    <source>
        <dbReference type="ARBA" id="ARBA00002069"/>
    </source>
</evidence>
<accession>A0A8H3IQ53</accession>
<dbReference type="Proteomes" id="UP000664169">
    <property type="component" value="Unassembled WGS sequence"/>
</dbReference>
<evidence type="ECO:0000259" key="9">
    <source>
        <dbReference type="Pfam" id="PF10241"/>
    </source>
</evidence>
<evidence type="ECO:0000256" key="8">
    <source>
        <dbReference type="SAM" id="MobiDB-lite"/>
    </source>
</evidence>
<feature type="region of interest" description="Disordered" evidence="8">
    <location>
        <begin position="1"/>
        <end position="74"/>
    </location>
</feature>
<sequence>MPVYTSRPMTSSATASRKTDQSLPLYARQAPVQVRHSISPGSATGSVAPSTVPSLTNGGTNSVGSRSHDSDGHHGVDLIEMMTDRLHLAANPEPLDRTIAKQAQTSGELNAKQRELAELQAMAQRRLKATRANISDGLKAAREVRRDLEWTQKKVTTLNARVAAKHPQAYKIASSKYPRPISP</sequence>